<evidence type="ECO:0000256" key="7">
    <source>
        <dbReference type="SAM" id="MobiDB-lite"/>
    </source>
</evidence>
<feature type="compositionally biased region" description="Basic and acidic residues" evidence="7">
    <location>
        <begin position="373"/>
        <end position="383"/>
    </location>
</feature>
<comment type="similarity">
    <text evidence="1">Belongs to the phospholipase B-like family.</text>
</comment>
<feature type="compositionally biased region" description="Polar residues" evidence="7">
    <location>
        <begin position="359"/>
        <end position="369"/>
    </location>
</feature>
<sequence>MNILLSFFIVITHLHLAVSFRNLDKNGLFDSINRISSSSNSKSDRTPESFLSHVVWNETTNNYRVVTGLASSIREPAPASGSFTGPLEHISNFGQLRIKTSDFFPDNVQIQAAGFLEGYLTAELIYSHYTNIRLYLENSVKNVAQLTDWLVQNDQWMRLQCIMHRNSLSKFSQINDEATRSRSQFVRSEPADGHAKRGSVSDYIKDHASHLFNRKDFPNPGSQNSRQLEASLKSESMSHESSSLINEDGIDDDNIRQITQAHDNHHSQTHISRNKDKVPRRSKYKAIERLRGSYHIGVDLDPEELDLVDVTAQDPRIAKFYLNQWKEDGPHSNDASLGTRKFQNDVIKGHRNENVLLSQASATKTSSEVTADPDSKASDPLRDDTPREALFWSAVDLSLAQVDGLMAGYSARVSHVQPSDPKIAPLFPSDFLLLFAVGDLDLITQSMNMSEDTAGSGSNWSRLSPDTLRSAVAHSGRCSALVKVTPDLEDILIGHATWGSYGSMLRVYKHYNFSLSSTYRNTRVSFASYPGLTSSTDDWYLLGSGLVVLSTRNDVHNASLLNQIQIQGALSWHRVLAANLLAVSGPDWVLWSASHDAGTSSSQYIVVNLNRFSPGKELQPWLLTISEVIPGYIAWDDVTLDLEKGYWPSYSVPYFSAVYNSSGCAAQLSLQDTRGETYAAAAAGLSYQLSPRAKIFRRDAGLTLDLPSMQRLLRSNGWPVDDFSAASPWDAICARGDLDPLAPDAYGCMDGKVTSFKIAAKGALSAHVINGPPRVVVADQGGIGGKGEREIGGAKRRLSSNGSSSSSSNSTTEDGSFSWKNFGGQISHKGMPSNYSGVDWEVQSLFGW</sequence>
<organism evidence="9">
    <name type="scientific">Polytomella parva</name>
    <dbReference type="NCBI Taxonomy" id="51329"/>
    <lineage>
        <taxon>Eukaryota</taxon>
        <taxon>Viridiplantae</taxon>
        <taxon>Chlorophyta</taxon>
        <taxon>core chlorophytes</taxon>
        <taxon>Chlorophyceae</taxon>
        <taxon>CS clade</taxon>
        <taxon>Chlamydomonadales</taxon>
        <taxon>Chlamydomonadaceae</taxon>
        <taxon>Polytomella</taxon>
    </lineage>
</organism>
<dbReference type="AlphaFoldDB" id="A0A7S0YIV8"/>
<dbReference type="EMBL" id="HBFM01021138">
    <property type="protein sequence ID" value="CAD8778581.1"/>
    <property type="molecule type" value="Transcribed_RNA"/>
</dbReference>
<feature type="region of interest" description="Disordered" evidence="7">
    <location>
        <begin position="359"/>
        <end position="383"/>
    </location>
</feature>
<evidence type="ECO:0000256" key="3">
    <source>
        <dbReference type="ARBA" id="ARBA00022801"/>
    </source>
</evidence>
<feature type="chain" id="PRO_5030793110" description="Phospholipase B-like" evidence="8">
    <location>
        <begin position="20"/>
        <end position="848"/>
    </location>
</feature>
<dbReference type="Gene3D" id="3.60.60.30">
    <property type="match status" value="2"/>
</dbReference>
<feature type="compositionally biased region" description="Low complexity" evidence="7">
    <location>
        <begin position="799"/>
        <end position="816"/>
    </location>
</feature>
<gene>
    <name evidence="9" type="ORF">PPAR00522_LOCUS13764</name>
</gene>
<evidence type="ECO:0000313" key="9">
    <source>
        <dbReference type="EMBL" id="CAD8778581.1"/>
    </source>
</evidence>
<feature type="region of interest" description="Disordered" evidence="7">
    <location>
        <begin position="779"/>
        <end position="816"/>
    </location>
</feature>
<dbReference type="Pfam" id="PF04916">
    <property type="entry name" value="Phospholip_B"/>
    <property type="match status" value="2"/>
</dbReference>
<dbReference type="PANTHER" id="PTHR12370">
    <property type="entry name" value="PHOSPHOLIPASE B-RELATED"/>
    <property type="match status" value="1"/>
</dbReference>
<reference evidence="9" key="1">
    <citation type="submission" date="2021-01" db="EMBL/GenBank/DDBJ databases">
        <authorList>
            <person name="Corre E."/>
            <person name="Pelletier E."/>
            <person name="Niang G."/>
            <person name="Scheremetjew M."/>
            <person name="Finn R."/>
            <person name="Kale V."/>
            <person name="Holt S."/>
            <person name="Cochrane G."/>
            <person name="Meng A."/>
            <person name="Brown T."/>
            <person name="Cohen L."/>
        </authorList>
    </citation>
    <scope>NUCLEOTIDE SEQUENCE</scope>
    <source>
        <strain evidence="9">SAG 63-3</strain>
    </source>
</reference>
<dbReference type="GO" id="GO:0009395">
    <property type="term" value="P:phospholipid catabolic process"/>
    <property type="evidence" value="ECO:0007669"/>
    <property type="project" value="TreeGrafter"/>
</dbReference>
<evidence type="ECO:0000256" key="5">
    <source>
        <dbReference type="ARBA" id="ARBA00023098"/>
    </source>
</evidence>
<dbReference type="InterPro" id="IPR007000">
    <property type="entry name" value="PLipase_B-like"/>
</dbReference>
<feature type="signal peptide" evidence="8">
    <location>
        <begin position="1"/>
        <end position="19"/>
    </location>
</feature>
<keyword evidence="3" id="KW-0378">Hydrolase</keyword>
<evidence type="ECO:0000256" key="6">
    <source>
        <dbReference type="ARBA" id="ARBA00023180"/>
    </source>
</evidence>
<feature type="region of interest" description="Disordered" evidence="7">
    <location>
        <begin position="179"/>
        <end position="200"/>
    </location>
</feature>
<evidence type="ECO:0000256" key="2">
    <source>
        <dbReference type="ARBA" id="ARBA00022729"/>
    </source>
</evidence>
<dbReference type="GO" id="GO:0005576">
    <property type="term" value="C:extracellular region"/>
    <property type="evidence" value="ECO:0007669"/>
    <property type="project" value="TreeGrafter"/>
</dbReference>
<keyword evidence="5" id="KW-0443">Lipid metabolism</keyword>
<feature type="compositionally biased region" description="Low complexity" evidence="7">
    <location>
        <begin position="231"/>
        <end position="244"/>
    </location>
</feature>
<keyword evidence="6" id="KW-0325">Glycoprotein</keyword>
<keyword evidence="4" id="KW-0442">Lipid degradation</keyword>
<keyword evidence="2 8" id="KW-0732">Signal</keyword>
<evidence type="ECO:0000256" key="1">
    <source>
        <dbReference type="ARBA" id="ARBA00007835"/>
    </source>
</evidence>
<dbReference type="PANTHER" id="PTHR12370:SF3">
    <property type="entry name" value="PHOSPHOLIPASE B-LIKE 2-RELATED"/>
    <property type="match status" value="1"/>
</dbReference>
<proteinExistence type="inferred from homology"/>
<dbReference type="GO" id="GO:0004620">
    <property type="term" value="F:phospholipase activity"/>
    <property type="evidence" value="ECO:0007669"/>
    <property type="project" value="InterPro"/>
</dbReference>
<evidence type="ECO:0008006" key="10">
    <source>
        <dbReference type="Google" id="ProtNLM"/>
    </source>
</evidence>
<evidence type="ECO:0000256" key="4">
    <source>
        <dbReference type="ARBA" id="ARBA00022963"/>
    </source>
</evidence>
<evidence type="ECO:0000256" key="8">
    <source>
        <dbReference type="SAM" id="SignalP"/>
    </source>
</evidence>
<feature type="region of interest" description="Disordered" evidence="7">
    <location>
        <begin position="212"/>
        <end position="249"/>
    </location>
</feature>
<accession>A0A7S0YIV8</accession>
<name>A0A7S0YIV8_9CHLO</name>
<protein>
    <recommendedName>
        <fullName evidence="10">Phospholipase B-like</fullName>
    </recommendedName>
</protein>